<dbReference type="InterPro" id="IPR003675">
    <property type="entry name" value="Rce1/LyrA-like_dom"/>
</dbReference>
<dbReference type="PANTHER" id="PTHR39430:SF1">
    <property type="entry name" value="PROTEASE"/>
    <property type="match status" value="1"/>
</dbReference>
<feature type="transmembrane region" description="Helical" evidence="1">
    <location>
        <begin position="142"/>
        <end position="164"/>
    </location>
</feature>
<feature type="transmembrane region" description="Helical" evidence="1">
    <location>
        <begin position="100"/>
        <end position="120"/>
    </location>
</feature>
<name>A3VFK8_9RHOB</name>
<keyword evidence="1" id="KW-0812">Transmembrane</keyword>
<dbReference type="RefSeq" id="WP_008331715.1">
    <property type="nucleotide sequence ID" value="NZ_CH902578.1"/>
</dbReference>
<keyword evidence="1" id="KW-0472">Membrane</keyword>
<comment type="caution">
    <text evidence="3">The sequence shown here is derived from an EMBL/GenBank/DDBJ whole genome shotgun (WGS) entry which is preliminary data.</text>
</comment>
<evidence type="ECO:0000313" key="4">
    <source>
        <dbReference type="Proteomes" id="UP000002931"/>
    </source>
</evidence>
<dbReference type="Pfam" id="PF02517">
    <property type="entry name" value="Rce1-like"/>
    <property type="match status" value="1"/>
</dbReference>
<accession>A3VFK8</accession>
<keyword evidence="4" id="KW-1185">Reference proteome</keyword>
<keyword evidence="1" id="KW-1133">Transmembrane helix</keyword>
<dbReference type="EMBL" id="AAMT01000006">
    <property type="protein sequence ID" value="EAQ13123.1"/>
    <property type="molecule type" value="Genomic_DNA"/>
</dbReference>
<dbReference type="HOGENOM" id="CLU_052492_2_0_5"/>
<feature type="transmembrane region" description="Helical" evidence="1">
    <location>
        <begin position="176"/>
        <end position="193"/>
    </location>
</feature>
<feature type="transmembrane region" description="Helical" evidence="1">
    <location>
        <begin position="56"/>
        <end position="80"/>
    </location>
</feature>
<dbReference type="GO" id="GO:0080120">
    <property type="term" value="P:CAAX-box protein maturation"/>
    <property type="evidence" value="ECO:0007669"/>
    <property type="project" value="UniProtKB-ARBA"/>
</dbReference>
<dbReference type="AlphaFoldDB" id="A3VFK8"/>
<dbReference type="STRING" id="314271.RB2654_11513"/>
<dbReference type="OrthoDB" id="7171777at2"/>
<sequence>MQDFWSPALPKVQIWRTALGFVLLIAMFFAATFALFEVGSRLISSDPATMLGGGNPASASIFFATFIGFHIGLLIVLPLLHKRSYPTLFGPTRRLNLRHFAIGTAVTLALATFLYGVMFVERVFLPDGVEPTVRQIRPLSDWLVWLVPAIVLIFLQTFAEEALFRGYLLQQLRARFASVFVWAVLPSFIFGLLHFDASTYGTMNALAYVINTTTTGILLCLITIRTGNLGAAAGLHFGNNAALIMIGIDGNLDGFSLFVVGMELESGYTAYSILSQTAFTLVLFTIWWFWMNRRDKIAKAGLPA</sequence>
<feature type="transmembrane region" description="Helical" evidence="1">
    <location>
        <begin position="205"/>
        <end position="222"/>
    </location>
</feature>
<evidence type="ECO:0000313" key="3">
    <source>
        <dbReference type="EMBL" id="EAQ13123.1"/>
    </source>
</evidence>
<proteinExistence type="predicted"/>
<feature type="transmembrane region" description="Helical" evidence="1">
    <location>
        <begin position="268"/>
        <end position="290"/>
    </location>
</feature>
<organism evidence="3 4">
    <name type="scientific">Maritimibacter alkaliphilus HTCC2654</name>
    <dbReference type="NCBI Taxonomy" id="314271"/>
    <lineage>
        <taxon>Bacteria</taxon>
        <taxon>Pseudomonadati</taxon>
        <taxon>Pseudomonadota</taxon>
        <taxon>Alphaproteobacteria</taxon>
        <taxon>Rhodobacterales</taxon>
        <taxon>Roseobacteraceae</taxon>
        <taxon>Maritimibacter</taxon>
    </lineage>
</organism>
<feature type="domain" description="CAAX prenyl protease 2/Lysostaphin resistance protein A-like" evidence="2">
    <location>
        <begin position="145"/>
        <end position="241"/>
    </location>
</feature>
<gene>
    <name evidence="3" type="ORF">RB2654_11513</name>
</gene>
<protein>
    <recommendedName>
        <fullName evidence="2">CAAX prenyl protease 2/Lysostaphin resistance protein A-like domain-containing protein</fullName>
    </recommendedName>
</protein>
<dbReference type="eggNOG" id="COG1266">
    <property type="taxonomic scope" value="Bacteria"/>
</dbReference>
<dbReference type="PANTHER" id="PTHR39430">
    <property type="entry name" value="MEMBRANE-ASSOCIATED PROTEASE-RELATED"/>
    <property type="match status" value="1"/>
</dbReference>
<evidence type="ECO:0000256" key="1">
    <source>
        <dbReference type="SAM" id="Phobius"/>
    </source>
</evidence>
<dbReference type="GO" id="GO:0004175">
    <property type="term" value="F:endopeptidase activity"/>
    <property type="evidence" value="ECO:0007669"/>
    <property type="project" value="UniProtKB-ARBA"/>
</dbReference>
<dbReference type="Proteomes" id="UP000002931">
    <property type="component" value="Unassembled WGS sequence"/>
</dbReference>
<reference evidence="3 4" key="1">
    <citation type="journal article" date="2010" name="J. Bacteriol.">
        <title>Genome sequences of Pelagibaca bermudensis HTCC2601T and Maritimibacter alkaliphilus HTCC2654T, the type strains of two marine Roseobacter genera.</title>
        <authorList>
            <person name="Thrash J.C."/>
            <person name="Cho J.C."/>
            <person name="Ferriera S."/>
            <person name="Johnson J."/>
            <person name="Vergin K.L."/>
            <person name="Giovannoni S.J."/>
        </authorList>
    </citation>
    <scope>NUCLEOTIDE SEQUENCE [LARGE SCALE GENOMIC DNA]</scope>
    <source>
        <strain evidence="3 4">HTCC2654</strain>
    </source>
</reference>
<feature type="transmembrane region" description="Helical" evidence="1">
    <location>
        <begin position="229"/>
        <end position="248"/>
    </location>
</feature>
<feature type="transmembrane region" description="Helical" evidence="1">
    <location>
        <begin position="12"/>
        <end position="36"/>
    </location>
</feature>
<evidence type="ECO:0000259" key="2">
    <source>
        <dbReference type="Pfam" id="PF02517"/>
    </source>
</evidence>